<evidence type="ECO:0000313" key="1">
    <source>
        <dbReference type="EMBL" id="MDD7973513.1"/>
    </source>
</evidence>
<accession>A0ABT5TEG0</accession>
<name>A0ABT5TEG0_9RHOB</name>
<evidence type="ECO:0000313" key="2">
    <source>
        <dbReference type="Proteomes" id="UP001431784"/>
    </source>
</evidence>
<keyword evidence="2" id="KW-1185">Reference proteome</keyword>
<gene>
    <name evidence="1" type="ORF">PUT78_20850</name>
</gene>
<dbReference type="RefSeq" id="WP_274354182.1">
    <property type="nucleotide sequence ID" value="NZ_JAQZSM010000037.1"/>
</dbReference>
<protein>
    <submittedName>
        <fullName evidence="1">Uncharacterized protein</fullName>
    </submittedName>
</protein>
<sequence length="111" mass="12191">MTDRTEHKQSADKVTVKVRGRGLRSYRVKFGSVTVSGAKPSSADVDANIERSTEALQRIGKKFSKPGVRLSVKKGVPRYSSDENDPAVFVRVLDGVTRRGRMVDGKFVALP</sequence>
<comment type="caution">
    <text evidence="1">The sequence shown here is derived from an EMBL/GenBank/DDBJ whole genome shotgun (WGS) entry which is preliminary data.</text>
</comment>
<reference evidence="1" key="1">
    <citation type="submission" date="2023-02" db="EMBL/GenBank/DDBJ databases">
        <title>Description of Roseinatronobacter alkalisoli sp. nov., an alkaliphilic bacerium isolated from soda soil.</title>
        <authorList>
            <person name="Wei W."/>
        </authorList>
    </citation>
    <scope>NUCLEOTIDE SEQUENCE</scope>
    <source>
        <strain evidence="1">HJB301</strain>
    </source>
</reference>
<proteinExistence type="predicted"/>
<dbReference type="EMBL" id="JAQZSM010000037">
    <property type="protein sequence ID" value="MDD7973513.1"/>
    <property type="molecule type" value="Genomic_DNA"/>
</dbReference>
<dbReference type="Proteomes" id="UP001431784">
    <property type="component" value="Unassembled WGS sequence"/>
</dbReference>
<organism evidence="1 2">
    <name type="scientific">Roseinatronobacter alkalisoli</name>
    <dbReference type="NCBI Taxonomy" id="3028235"/>
    <lineage>
        <taxon>Bacteria</taxon>
        <taxon>Pseudomonadati</taxon>
        <taxon>Pseudomonadota</taxon>
        <taxon>Alphaproteobacteria</taxon>
        <taxon>Rhodobacterales</taxon>
        <taxon>Paracoccaceae</taxon>
        <taxon>Roseinatronobacter</taxon>
    </lineage>
</organism>